<dbReference type="EMBL" id="OX459959">
    <property type="protein sequence ID" value="CAI9164718.1"/>
    <property type="molecule type" value="Genomic_DNA"/>
</dbReference>
<feature type="compositionally biased region" description="Basic and acidic residues" evidence="1">
    <location>
        <begin position="138"/>
        <end position="151"/>
    </location>
</feature>
<sequence length="211" mass="22274">MSGSSYLQPDAATLAATTESLQMSQHLCSRPAGRNRAHPPQSRRDRHPAPSARSPSSRRCKVKSPGEAALTFARREHTPPLAPGVRGPAARRAAGRRAPGPRSLRVLTHGSGSAGPGARSDPGSRRSPEPPKVLLRQLHGDEHLSHGEPRAGRPRSGGAGAPERAEAEASGGRPGRPRASRPARPPPPRHRFTERDIKGENGVSGARGVLE</sequence>
<evidence type="ECO:0000256" key="1">
    <source>
        <dbReference type="SAM" id="MobiDB-lite"/>
    </source>
</evidence>
<reference evidence="2" key="1">
    <citation type="submission" date="2023-04" db="EMBL/GenBank/DDBJ databases">
        <authorList>
            <consortium name="ELIXIR-Norway"/>
        </authorList>
    </citation>
    <scope>NUCLEOTIDE SEQUENCE [LARGE SCALE GENOMIC DNA]</scope>
</reference>
<protein>
    <submittedName>
        <fullName evidence="2">Uncharacterized protein</fullName>
    </submittedName>
</protein>
<feature type="compositionally biased region" description="Polar residues" evidence="1">
    <location>
        <begin position="17"/>
        <end position="27"/>
    </location>
</feature>
<organism evidence="2 3">
    <name type="scientific">Rangifer tarandus platyrhynchus</name>
    <name type="common">Svalbard reindeer</name>
    <dbReference type="NCBI Taxonomy" id="3082113"/>
    <lineage>
        <taxon>Eukaryota</taxon>
        <taxon>Metazoa</taxon>
        <taxon>Chordata</taxon>
        <taxon>Craniata</taxon>
        <taxon>Vertebrata</taxon>
        <taxon>Euteleostomi</taxon>
        <taxon>Mammalia</taxon>
        <taxon>Eutheria</taxon>
        <taxon>Laurasiatheria</taxon>
        <taxon>Artiodactyla</taxon>
        <taxon>Ruminantia</taxon>
        <taxon>Pecora</taxon>
        <taxon>Cervidae</taxon>
        <taxon>Odocoileinae</taxon>
        <taxon>Rangifer</taxon>
    </lineage>
</organism>
<proteinExistence type="predicted"/>
<evidence type="ECO:0000313" key="3">
    <source>
        <dbReference type="Proteomes" id="UP001176941"/>
    </source>
</evidence>
<dbReference type="Proteomes" id="UP001176941">
    <property type="component" value="Chromosome 23"/>
</dbReference>
<feature type="region of interest" description="Disordered" evidence="1">
    <location>
        <begin position="17"/>
        <end position="211"/>
    </location>
</feature>
<keyword evidence="3" id="KW-1185">Reference proteome</keyword>
<name>A0ABN8YWB8_RANTA</name>
<accession>A0ABN8YWB8</accession>
<gene>
    <name evidence="2" type="ORF">MRATA1EN1_LOCUS13680</name>
</gene>
<feature type="compositionally biased region" description="Low complexity" evidence="1">
    <location>
        <begin position="83"/>
        <end position="102"/>
    </location>
</feature>
<feature type="compositionally biased region" description="Basic residues" evidence="1">
    <location>
        <begin position="175"/>
        <end position="190"/>
    </location>
</feature>
<evidence type="ECO:0000313" key="2">
    <source>
        <dbReference type="EMBL" id="CAI9164718.1"/>
    </source>
</evidence>